<accession>A0A1M6V248</accession>
<dbReference type="AlphaFoldDB" id="A0A1M6V248"/>
<evidence type="ECO:0008006" key="4">
    <source>
        <dbReference type="Google" id="ProtNLM"/>
    </source>
</evidence>
<evidence type="ECO:0000256" key="1">
    <source>
        <dbReference type="SAM" id="SignalP"/>
    </source>
</evidence>
<evidence type="ECO:0000313" key="2">
    <source>
        <dbReference type="EMBL" id="SHK75445.1"/>
    </source>
</evidence>
<sequence>MSCVLFAAFFIAFALAGCEEDEIYRIDAPSDLQARIDSVAAAKAGIDTGDTTYIDIATAIVGAEDYSSAWWTAFSDYFTIPSNKLLHLEFINHNGGSVNNWNNWNVAVVNNVADREGEGYAEYFVLRSDAFGWGNTDFDLGLVAQDYPVIEGSDPEEVDWNLFRTTMDGAYVSLEIDHSVTGNVYVTATVEGTNGIEMVMTYNQPVSAADDINAFLVMDASYVEMETAYLLPSNVSVVVDYNPVSIAVTGAPATVEIGNENFWGSAVATVTYEDGSSTEVDSTDISFNVVPDMTTLGEKTVVVAYSKTKLGEFTQAVSTYYNLEVTNSVVSMDVTTMPDITSYYFYNTDPIVFNTKGLVVTATYSDATTGVISNENLQFGTITAAAGAQTAEVSYVGSSSTVTTTVPLTLTQGIDQVGLTDMTTPWWSDFSDDYTVASGSSTTIKMYCYSNGLNSYHSPSTILRKADGTENGVVRMDNFGWGTGYEGIATATSDWNWDVFAANISGSYIEITVTNNGDDTADIRYDVTYANGDTHFQEYTGIAVDSADLNAALVLEGAYLVIVE</sequence>
<reference evidence="3" key="1">
    <citation type="submission" date="2016-11" db="EMBL/GenBank/DDBJ databases">
        <authorList>
            <person name="Varghese N."/>
            <person name="Submissions S."/>
        </authorList>
    </citation>
    <scope>NUCLEOTIDE SEQUENCE [LARGE SCALE GENOMIC DNA]</scope>
    <source>
        <strain evidence="3">DSM 26134</strain>
    </source>
</reference>
<dbReference type="EMBL" id="FRAA01000008">
    <property type="protein sequence ID" value="SHK75445.1"/>
    <property type="molecule type" value="Genomic_DNA"/>
</dbReference>
<organism evidence="2 3">
    <name type="scientific">Reichenbachiella agariperforans</name>
    <dbReference type="NCBI Taxonomy" id="156994"/>
    <lineage>
        <taxon>Bacteria</taxon>
        <taxon>Pseudomonadati</taxon>
        <taxon>Bacteroidota</taxon>
        <taxon>Cytophagia</taxon>
        <taxon>Cytophagales</taxon>
        <taxon>Reichenbachiellaceae</taxon>
        <taxon>Reichenbachiella</taxon>
    </lineage>
</organism>
<feature type="signal peptide" evidence="1">
    <location>
        <begin position="1"/>
        <end position="16"/>
    </location>
</feature>
<feature type="chain" id="PRO_5012997424" description="Ig-like domain (Group 3)" evidence="1">
    <location>
        <begin position="17"/>
        <end position="564"/>
    </location>
</feature>
<dbReference type="Proteomes" id="UP000184474">
    <property type="component" value="Unassembled WGS sequence"/>
</dbReference>
<protein>
    <recommendedName>
        <fullName evidence="4">Ig-like domain (Group 3)</fullName>
    </recommendedName>
</protein>
<proteinExistence type="predicted"/>
<evidence type="ECO:0000313" key="3">
    <source>
        <dbReference type="Proteomes" id="UP000184474"/>
    </source>
</evidence>
<keyword evidence="3" id="KW-1185">Reference proteome</keyword>
<gene>
    <name evidence="2" type="ORF">SAMN04488028_10887</name>
</gene>
<keyword evidence="1" id="KW-0732">Signal</keyword>
<name>A0A1M6V248_REIAG</name>
<dbReference type="Gene3D" id="2.60.40.3630">
    <property type="match status" value="1"/>
</dbReference>
<dbReference type="STRING" id="156994.SAMN04488028_10887"/>